<gene>
    <name evidence="2" type="ORF">BCR42DRAFT_400927</name>
</gene>
<feature type="transmembrane region" description="Helical" evidence="1">
    <location>
        <begin position="7"/>
        <end position="27"/>
    </location>
</feature>
<evidence type="ECO:0000256" key="1">
    <source>
        <dbReference type="SAM" id="Phobius"/>
    </source>
</evidence>
<dbReference type="Proteomes" id="UP000193560">
    <property type="component" value="Unassembled WGS sequence"/>
</dbReference>
<evidence type="ECO:0000313" key="2">
    <source>
        <dbReference type="EMBL" id="ORZ25792.1"/>
    </source>
</evidence>
<keyword evidence="1" id="KW-0812">Transmembrane</keyword>
<reference evidence="2 3" key="1">
    <citation type="submission" date="2016-07" db="EMBL/GenBank/DDBJ databases">
        <title>Pervasive Adenine N6-methylation of Active Genes in Fungi.</title>
        <authorList>
            <consortium name="DOE Joint Genome Institute"/>
            <person name="Mondo S.J."/>
            <person name="Dannebaum R.O."/>
            <person name="Kuo R.C."/>
            <person name="Labutti K."/>
            <person name="Haridas S."/>
            <person name="Kuo A."/>
            <person name="Salamov A."/>
            <person name="Ahrendt S.R."/>
            <person name="Lipzen A."/>
            <person name="Sullivan W."/>
            <person name="Andreopoulos W.B."/>
            <person name="Clum A."/>
            <person name="Lindquist E."/>
            <person name="Daum C."/>
            <person name="Ramamoorthy G.K."/>
            <person name="Gryganskyi A."/>
            <person name="Culley D."/>
            <person name="Magnuson J.K."/>
            <person name="James T.Y."/>
            <person name="O'Malley M.A."/>
            <person name="Stajich J.E."/>
            <person name="Spatafora J.W."/>
            <person name="Visel A."/>
            <person name="Grigoriev I.V."/>
        </authorList>
    </citation>
    <scope>NUCLEOTIDE SEQUENCE [LARGE SCALE GENOMIC DNA]</scope>
    <source>
        <strain evidence="2 3">NRRL 1336</strain>
    </source>
</reference>
<organism evidence="2 3">
    <name type="scientific">Absidia repens</name>
    <dbReference type="NCBI Taxonomy" id="90262"/>
    <lineage>
        <taxon>Eukaryota</taxon>
        <taxon>Fungi</taxon>
        <taxon>Fungi incertae sedis</taxon>
        <taxon>Mucoromycota</taxon>
        <taxon>Mucoromycotina</taxon>
        <taxon>Mucoromycetes</taxon>
        <taxon>Mucorales</taxon>
        <taxon>Cunninghamellaceae</taxon>
        <taxon>Absidia</taxon>
    </lineage>
</organism>
<name>A0A1X2J1U8_9FUNG</name>
<keyword evidence="3" id="KW-1185">Reference proteome</keyword>
<evidence type="ECO:0000313" key="3">
    <source>
        <dbReference type="Proteomes" id="UP000193560"/>
    </source>
</evidence>
<protein>
    <submittedName>
        <fullName evidence="2">Uncharacterized protein</fullName>
    </submittedName>
</protein>
<comment type="caution">
    <text evidence="2">The sequence shown here is derived from an EMBL/GenBank/DDBJ whole genome shotgun (WGS) entry which is preliminary data.</text>
</comment>
<keyword evidence="1" id="KW-0472">Membrane</keyword>
<dbReference type="EMBL" id="MCGE01000001">
    <property type="protein sequence ID" value="ORZ25792.1"/>
    <property type="molecule type" value="Genomic_DNA"/>
</dbReference>
<sequence length="61" mass="7242">MKNDRRTFYMNSVYFFLMILAFASPHVKNKMGLFIFELTCHYGRHVKKALLSVHVDPFSSR</sequence>
<proteinExistence type="predicted"/>
<keyword evidence="1" id="KW-1133">Transmembrane helix</keyword>
<accession>A0A1X2J1U8</accession>
<dbReference type="AlphaFoldDB" id="A0A1X2J1U8"/>